<sequence>MAPGDLNPGKGNICIQVCMEQFTGQHPAIKDAFPGETIDTLVAQPRKYLSGAYIPPIPQFVAFTYAENPYGFDANQIATIPSASAAVTPRTVETSANGPTTESGIIPICCDSFVAEKITGSYPLSPDYGVAYITAYEEFTVPGPPFSPQCMPWTALFMVRVWHNMTAKLTYLYGNKLTAAPNRNFPATLSVTVTDSVGSTRATDGLQVIFDITGGGATFDPSGVTTRYCQIQNGTRAIVLSQQGVAIAPPIKAGAAVGPVTVYASSRFSRDFVLYELNVT</sequence>
<keyword evidence="2" id="KW-1185">Reference proteome</keyword>
<dbReference type="AlphaFoldDB" id="A0A4Q1HJT1"/>
<evidence type="ECO:0000313" key="2">
    <source>
        <dbReference type="Proteomes" id="UP000290849"/>
    </source>
</evidence>
<dbReference type="EMBL" id="PYAL01000003">
    <property type="protein sequence ID" value="RXN90366.1"/>
    <property type="molecule type" value="Genomic_DNA"/>
</dbReference>
<dbReference type="Proteomes" id="UP000290849">
    <property type="component" value="Unassembled WGS sequence"/>
</dbReference>
<name>A0A4Q1HJT1_9BURK</name>
<accession>A0A4Q1HJT1</accession>
<protein>
    <submittedName>
        <fullName evidence="1">Uncharacterized protein</fullName>
    </submittedName>
</protein>
<evidence type="ECO:0000313" key="1">
    <source>
        <dbReference type="EMBL" id="RXN90366.1"/>
    </source>
</evidence>
<gene>
    <name evidence="1" type="ORF">C7R54_12700</name>
</gene>
<comment type="caution">
    <text evidence="1">The sequence shown here is derived from an EMBL/GenBank/DDBJ whole genome shotgun (WGS) entry which is preliminary data.</text>
</comment>
<proteinExistence type="predicted"/>
<organism evidence="1 2">
    <name type="scientific">Achromobacter aloeverae</name>
    <dbReference type="NCBI Taxonomy" id="1750518"/>
    <lineage>
        <taxon>Bacteria</taxon>
        <taxon>Pseudomonadati</taxon>
        <taxon>Pseudomonadota</taxon>
        <taxon>Betaproteobacteria</taxon>
        <taxon>Burkholderiales</taxon>
        <taxon>Alcaligenaceae</taxon>
        <taxon>Achromobacter</taxon>
    </lineage>
</organism>
<reference evidence="1 2" key="1">
    <citation type="journal article" date="2017" name="Int. J. Syst. Evol. Microbiol.">
        <title>Achromobacter aloeverae sp. nov., isolated from the root of Aloe vera (L.) Burm.f.</title>
        <authorList>
            <person name="Kuncharoen N."/>
            <person name="Muramatsu Y."/>
            <person name="Shibata C."/>
            <person name="Kamakura Y."/>
            <person name="Nakagawa Y."/>
            <person name="Tanasupawat S."/>
        </authorList>
    </citation>
    <scope>NUCLEOTIDE SEQUENCE [LARGE SCALE GENOMIC DNA]</scope>
    <source>
        <strain evidence="1 2">AVA-1</strain>
    </source>
</reference>